<evidence type="ECO:0000259" key="4">
    <source>
        <dbReference type="Pfam" id="PF13649"/>
    </source>
</evidence>
<feature type="domain" description="Methyltransferase" evidence="4">
    <location>
        <begin position="43"/>
        <end position="136"/>
    </location>
</feature>
<sequence length="209" mass="22686">MDVTPALDMFNEAYENGSPPWVIGEPQPVVVELEEAGQFNGTILDAGCGTGEHTIYLARLGYDVIGVDGAPAAVRQARAAAVARGVDARFEEGDALELPADGRYDTVLDTGLFHIFDDTDRARYVRSLHGALRPGGVLHLIALSDTEPGFGPRIGEHVIRDAFTTGWTLEELRLSHFRGTVPDNEDRGVELKPGTVVNVAAWLTRLRRP</sequence>
<dbReference type="GO" id="GO:0008168">
    <property type="term" value="F:methyltransferase activity"/>
    <property type="evidence" value="ECO:0007669"/>
    <property type="project" value="UniProtKB-KW"/>
</dbReference>
<gene>
    <name evidence="5" type="ORF">GCM10023321_57640</name>
</gene>
<comment type="caution">
    <text evidence="5">The sequence shown here is derived from an EMBL/GenBank/DDBJ whole genome shotgun (WGS) entry which is preliminary data.</text>
</comment>
<proteinExistence type="predicted"/>
<dbReference type="GO" id="GO:0032259">
    <property type="term" value="P:methylation"/>
    <property type="evidence" value="ECO:0007669"/>
    <property type="project" value="UniProtKB-KW"/>
</dbReference>
<organism evidence="5 6">
    <name type="scientific">Pseudonocardia eucalypti</name>
    <dbReference type="NCBI Taxonomy" id="648755"/>
    <lineage>
        <taxon>Bacteria</taxon>
        <taxon>Bacillati</taxon>
        <taxon>Actinomycetota</taxon>
        <taxon>Actinomycetes</taxon>
        <taxon>Pseudonocardiales</taxon>
        <taxon>Pseudonocardiaceae</taxon>
        <taxon>Pseudonocardia</taxon>
    </lineage>
</organism>
<evidence type="ECO:0000313" key="5">
    <source>
        <dbReference type="EMBL" id="GAA5166473.1"/>
    </source>
</evidence>
<accession>A0ABP9QRT1</accession>
<dbReference type="Proteomes" id="UP001428817">
    <property type="component" value="Unassembled WGS sequence"/>
</dbReference>
<keyword evidence="2" id="KW-0808">Transferase</keyword>
<dbReference type="PANTHER" id="PTHR43464:SF19">
    <property type="entry name" value="UBIQUINONE BIOSYNTHESIS O-METHYLTRANSFERASE, MITOCHONDRIAL"/>
    <property type="match status" value="1"/>
</dbReference>
<dbReference type="Gene3D" id="3.40.50.150">
    <property type="entry name" value="Vaccinia Virus protein VP39"/>
    <property type="match status" value="1"/>
</dbReference>
<evidence type="ECO:0000256" key="2">
    <source>
        <dbReference type="ARBA" id="ARBA00022679"/>
    </source>
</evidence>
<dbReference type="EMBL" id="BAABJP010000036">
    <property type="protein sequence ID" value="GAA5166473.1"/>
    <property type="molecule type" value="Genomic_DNA"/>
</dbReference>
<name>A0ABP9QRT1_9PSEU</name>
<keyword evidence="3" id="KW-0949">S-adenosyl-L-methionine</keyword>
<evidence type="ECO:0000256" key="1">
    <source>
        <dbReference type="ARBA" id="ARBA00022603"/>
    </source>
</evidence>
<dbReference type="InterPro" id="IPR029063">
    <property type="entry name" value="SAM-dependent_MTases_sf"/>
</dbReference>
<keyword evidence="1 5" id="KW-0489">Methyltransferase</keyword>
<keyword evidence="6" id="KW-1185">Reference proteome</keyword>
<dbReference type="GO" id="GO:0016829">
    <property type="term" value="F:lyase activity"/>
    <property type="evidence" value="ECO:0007669"/>
    <property type="project" value="UniProtKB-KW"/>
</dbReference>
<dbReference type="SUPFAM" id="SSF53335">
    <property type="entry name" value="S-adenosyl-L-methionine-dependent methyltransferases"/>
    <property type="match status" value="1"/>
</dbReference>
<dbReference type="Pfam" id="PF13649">
    <property type="entry name" value="Methyltransf_25"/>
    <property type="match status" value="1"/>
</dbReference>
<dbReference type="PANTHER" id="PTHR43464">
    <property type="entry name" value="METHYLTRANSFERASE"/>
    <property type="match status" value="1"/>
</dbReference>
<dbReference type="InterPro" id="IPR041698">
    <property type="entry name" value="Methyltransf_25"/>
</dbReference>
<dbReference type="RefSeq" id="WP_185060567.1">
    <property type="nucleotide sequence ID" value="NZ_BAABJP010000036.1"/>
</dbReference>
<keyword evidence="5" id="KW-0456">Lyase</keyword>
<dbReference type="CDD" id="cd02440">
    <property type="entry name" value="AdoMet_MTases"/>
    <property type="match status" value="1"/>
</dbReference>
<reference evidence="6" key="1">
    <citation type="journal article" date="2019" name="Int. J. Syst. Evol. Microbiol.">
        <title>The Global Catalogue of Microorganisms (GCM) 10K type strain sequencing project: providing services to taxonomists for standard genome sequencing and annotation.</title>
        <authorList>
            <consortium name="The Broad Institute Genomics Platform"/>
            <consortium name="The Broad Institute Genome Sequencing Center for Infectious Disease"/>
            <person name="Wu L."/>
            <person name="Ma J."/>
        </authorList>
    </citation>
    <scope>NUCLEOTIDE SEQUENCE [LARGE SCALE GENOMIC DNA]</scope>
    <source>
        <strain evidence="6">JCM 18303</strain>
    </source>
</reference>
<evidence type="ECO:0000256" key="3">
    <source>
        <dbReference type="ARBA" id="ARBA00022691"/>
    </source>
</evidence>
<protein>
    <submittedName>
        <fullName evidence="5">Class I SAM-dependent methyltransferase</fullName>
    </submittedName>
</protein>
<evidence type="ECO:0000313" key="6">
    <source>
        <dbReference type="Proteomes" id="UP001428817"/>
    </source>
</evidence>